<organism evidence="1 2">
    <name type="scientific">Paenibacillus peoriae</name>
    <dbReference type="NCBI Taxonomy" id="59893"/>
    <lineage>
        <taxon>Bacteria</taxon>
        <taxon>Bacillati</taxon>
        <taxon>Bacillota</taxon>
        <taxon>Bacilli</taxon>
        <taxon>Bacillales</taxon>
        <taxon>Paenibacillaceae</taxon>
        <taxon>Paenibacillus</taxon>
    </lineage>
</organism>
<reference evidence="1 2" key="1">
    <citation type="submission" date="2020-09" db="EMBL/GenBank/DDBJ databases">
        <title>Characterization of Paenibacillus peoriae strain ZF390 with broad-spectrum antimicrobial activity as a potential biocontrol agent.</title>
        <authorList>
            <person name="Li L."/>
            <person name="Zhao Y."/>
            <person name="Li B."/>
            <person name="Xie X."/>
        </authorList>
    </citation>
    <scope>NUCLEOTIDE SEQUENCE [LARGE SCALE GENOMIC DNA]</scope>
    <source>
        <strain evidence="1 2">ZF390</strain>
        <plasmid evidence="1 2">pPlas1</plasmid>
    </source>
</reference>
<keyword evidence="1" id="KW-0614">Plasmid</keyword>
<evidence type="ECO:0000313" key="2">
    <source>
        <dbReference type="Proteomes" id="UP000516384"/>
    </source>
</evidence>
<geneLocation type="plasmid" evidence="1 2">
    <name>pPlas1</name>
</geneLocation>
<gene>
    <name evidence="1" type="ORF">IAQ67_29125</name>
</gene>
<evidence type="ECO:0000313" key="1">
    <source>
        <dbReference type="EMBL" id="QNR70417.1"/>
    </source>
</evidence>
<protein>
    <submittedName>
        <fullName evidence="1">Uncharacterized protein</fullName>
    </submittedName>
</protein>
<name>A0A7H0YH59_9BACL</name>
<proteinExistence type="predicted"/>
<dbReference type="Gene3D" id="2.60.120.560">
    <property type="entry name" value="Exo-inulinase, domain 1"/>
    <property type="match status" value="1"/>
</dbReference>
<dbReference type="EMBL" id="CP061173">
    <property type="protein sequence ID" value="QNR70417.1"/>
    <property type="molecule type" value="Genomic_DNA"/>
</dbReference>
<dbReference type="Proteomes" id="UP000516384">
    <property type="component" value="Plasmid pPlas1"/>
</dbReference>
<dbReference type="RefSeq" id="WP_190299724.1">
    <property type="nucleotide sequence ID" value="NZ_CP061173.1"/>
</dbReference>
<sequence length="1326" mass="148705">MATSESNPQPSSPLNLLYKGVFSTRIGSNSKSKVGQYLDKLYQIKFLGIGTLDGAVMPGIVDAVMVRLTSVDGLSQTYTATRKEKKNESIVLEELAGKAEEKKAVVSGSKLATKPKDLPSNVLDSYSKAKNIREAEIDVGVAADQIREFDQLLYVLSQAVLRQVQDTDEELYKRLDQIKDGLADDETLDGKRHVRESISEHIDLVLQKALEGQTDNLQESTKPADEGGFLPENQAYSLIRDVLLEKGFDAHYMENKQAKVDEEIQLRKGAEGETGSSMNMDDAVVREIDVLQTLEFQEETKNYAEVLSTSQGGKRLNAEIKYEHDLVAEDSREYQAVLDALRAGFDELLYGKAPEEGVAGEDILALAQGNRKAVASDDQVIFDRPIQTADLIDYLTGNESINSREGLTYSFVGAVKGSKVTHHSREEEVIGNKLIITNTYVNNEYALGKIAPWKGHVLDSEHGEMSDLENSTLVYDPPIELLGEWVENKNPIVPAYDTELITAAVVDSEQTVTVDIPQELWGEYSDPDSTVLTPDSHLNVWGELTSQEVAMSFALDTELWGDMDGQEQQLSPELPIEVTGSITSGDSTFTDYDTESYEIAVLGCSDNRLTFRRRPDLKPDPKPEDPLFEWVCTEGYVCDDWLIVPLKDFNFENPDMEGFYDPVTLKPYFPTGKTDANGDPYVLPPYSILNEPLSNGVEVGGQHPMSIDPCNLYSFIEYIVKIYDAYKSRFRASTPIDSVSRVMNMLYDQVLKLISEWDKTKGYGIDELWRIYRFIRWIALGITNRFYRIKLVYTYGDFVEQFEAYPFSESITTEGAIRKNVQTYGYVLEGHPIQASTENKASIEFKVPQKTHSTTISFELGNNTPDRPDNVKPGGIMFQENFEGAAYQINGTGWVPVMTQAGTSLGIEHPAQARTYKTNTFAVLESYNRPHIKFNYGFDTNLETVLTLRKSNETAVWTSPSSADYSFADVTVSTGEYYFEVTVPQPEGVGQTELSFTAQNIQDGWLKVGEQTLWEVKNNTIYEVANTGAIAMVINQQWKKDIKYTFEGEFMTSGGPTGLEDWIGFIFNYRDPSNYYAVGSYGATSPYLNAGTKSGVWKITNGQNNPYENVVPTWKIQNGNFTWDFNVWYKIKVEVDGNNFKVYLGKAGSTLQQVLSVTDSAGWGYGGSGLAAYSNPYSTFRNIKYYSEPRFNAFIDNVVVTADSLQVPVKKPKYLIDFYLEDEKKPRIANYSADGKRAFSFPILSGEHKGRWVFKKQGQESSIALDASFIDNIVIRGIKPVKVDVEEELIGCGGHLAVKLLIENLLEYYRRHHQGCKGDRNIWIIE</sequence>
<accession>A0A7H0YH59</accession>